<dbReference type="PANTHER" id="PTHR47964:SF1">
    <property type="entry name" value="ATP-DEPENDENT DNA HELICASE HOMOLOG RECG, CHLOROPLASTIC"/>
    <property type="match status" value="1"/>
</dbReference>
<dbReference type="InterPro" id="IPR036101">
    <property type="entry name" value="CarD-like/TRCF_RID_sf"/>
</dbReference>
<comment type="similarity">
    <text evidence="9">In the C-terminal section; belongs to the helicase family. RecG subfamily.</text>
</comment>
<dbReference type="PANTHER" id="PTHR47964">
    <property type="entry name" value="ATP-DEPENDENT DNA HELICASE HOMOLOG RECG, CHLOROPLASTIC"/>
    <property type="match status" value="1"/>
</dbReference>
<dbReference type="InterPro" id="IPR048635">
    <property type="entry name" value="MFD_D3"/>
</dbReference>
<dbReference type="HAMAP" id="MF_00969">
    <property type="entry name" value="TRCF"/>
    <property type="match status" value="1"/>
</dbReference>
<dbReference type="SUPFAM" id="SSF143517">
    <property type="entry name" value="TRCF domain-like"/>
    <property type="match status" value="1"/>
</dbReference>
<dbReference type="Pfam" id="PF02559">
    <property type="entry name" value="CarD_TRCF_RID"/>
    <property type="match status" value="1"/>
</dbReference>
<dbReference type="Pfam" id="PF03461">
    <property type="entry name" value="TRCF"/>
    <property type="match status" value="1"/>
</dbReference>
<dbReference type="GO" id="GO:0006355">
    <property type="term" value="P:regulation of DNA-templated transcription"/>
    <property type="evidence" value="ECO:0007669"/>
    <property type="project" value="UniProtKB-UniRule"/>
</dbReference>
<dbReference type="Pfam" id="PF00271">
    <property type="entry name" value="Helicase_C"/>
    <property type="match status" value="1"/>
</dbReference>
<comment type="function">
    <text evidence="9">Couples transcription and DNA repair by recognizing RNA polymerase (RNAP) stalled at DNA lesions. Mediates ATP-dependent release of RNAP and its truncated transcript from the DNA, and recruitment of nucleotide excision repair machinery to the damaged site.</text>
</comment>
<evidence type="ECO:0000256" key="4">
    <source>
        <dbReference type="ARBA" id="ARBA00022801"/>
    </source>
</evidence>
<comment type="subcellular location">
    <subcellularLocation>
        <location evidence="9">Cytoplasm</location>
    </subcellularLocation>
</comment>
<dbReference type="InterPro" id="IPR014001">
    <property type="entry name" value="Helicase_ATP-bd"/>
</dbReference>
<evidence type="ECO:0000256" key="3">
    <source>
        <dbReference type="ARBA" id="ARBA00022763"/>
    </source>
</evidence>
<comment type="similarity">
    <text evidence="9">In the N-terminal section; belongs to the UvrB family.</text>
</comment>
<keyword evidence="6 9" id="KW-0067">ATP-binding</keyword>
<keyword evidence="13" id="KW-1185">Reference proteome</keyword>
<accession>A0AAX0YPY9</accession>
<dbReference type="PROSITE" id="PS51194">
    <property type="entry name" value="HELICASE_CTER"/>
    <property type="match status" value="1"/>
</dbReference>
<dbReference type="SMART" id="SM00982">
    <property type="entry name" value="TRCF"/>
    <property type="match status" value="1"/>
</dbReference>
<dbReference type="GO" id="GO:0003684">
    <property type="term" value="F:damaged DNA binding"/>
    <property type="evidence" value="ECO:0007669"/>
    <property type="project" value="InterPro"/>
</dbReference>
<dbReference type="SUPFAM" id="SSF141259">
    <property type="entry name" value="CarD-like"/>
    <property type="match status" value="1"/>
</dbReference>
<dbReference type="Gene3D" id="3.40.50.300">
    <property type="entry name" value="P-loop containing nucleotide triphosphate hydrolases"/>
    <property type="match status" value="2"/>
</dbReference>
<dbReference type="InterPro" id="IPR001650">
    <property type="entry name" value="Helicase_C-like"/>
</dbReference>
<organism evidence="12 13">
    <name type="scientific">Photobacterium kishitanii</name>
    <dbReference type="NCBI Taxonomy" id="318456"/>
    <lineage>
        <taxon>Bacteria</taxon>
        <taxon>Pseudomonadati</taxon>
        <taxon>Pseudomonadota</taxon>
        <taxon>Gammaproteobacteria</taxon>
        <taxon>Vibrionales</taxon>
        <taxon>Vibrionaceae</taxon>
        <taxon>Photobacterium</taxon>
    </lineage>
</organism>
<keyword evidence="1 9" id="KW-0963">Cytoplasm</keyword>
<evidence type="ECO:0000313" key="13">
    <source>
        <dbReference type="Proteomes" id="UP000240728"/>
    </source>
</evidence>
<dbReference type="Gene3D" id="3.90.1150.50">
    <property type="entry name" value="Transcription-repair-coupling factor, D7 domain"/>
    <property type="match status" value="1"/>
</dbReference>
<keyword evidence="2 9" id="KW-0547">Nucleotide-binding</keyword>
<proteinExistence type="inferred from homology"/>
<evidence type="ECO:0000256" key="1">
    <source>
        <dbReference type="ARBA" id="ARBA00022490"/>
    </source>
</evidence>
<dbReference type="GO" id="GO:0003678">
    <property type="term" value="F:DNA helicase activity"/>
    <property type="evidence" value="ECO:0007669"/>
    <property type="project" value="TreeGrafter"/>
</dbReference>
<evidence type="ECO:0000256" key="7">
    <source>
        <dbReference type="ARBA" id="ARBA00023125"/>
    </source>
</evidence>
<dbReference type="InterPro" id="IPR047112">
    <property type="entry name" value="RecG/Mfd"/>
</dbReference>
<dbReference type="GO" id="GO:0005737">
    <property type="term" value="C:cytoplasm"/>
    <property type="evidence" value="ECO:0007669"/>
    <property type="project" value="UniProtKB-SubCell"/>
</dbReference>
<evidence type="ECO:0000259" key="11">
    <source>
        <dbReference type="PROSITE" id="PS51194"/>
    </source>
</evidence>
<evidence type="ECO:0000256" key="8">
    <source>
        <dbReference type="ARBA" id="ARBA00023204"/>
    </source>
</evidence>
<dbReference type="RefSeq" id="WP_045043206.1">
    <property type="nucleotide sequence ID" value="NZ_JZTB01000013.1"/>
</dbReference>
<evidence type="ECO:0000256" key="2">
    <source>
        <dbReference type="ARBA" id="ARBA00022741"/>
    </source>
</evidence>
<dbReference type="InterPro" id="IPR027417">
    <property type="entry name" value="P-loop_NTPase"/>
</dbReference>
<protein>
    <recommendedName>
        <fullName evidence="9">Transcription-repair-coupling factor</fullName>
        <shortName evidence="9">TRCF</shortName>
        <ecNumber evidence="9">3.6.4.-</ecNumber>
    </recommendedName>
</protein>
<comment type="caution">
    <text evidence="12">The sequence shown here is derived from an EMBL/GenBank/DDBJ whole genome shotgun (WGS) entry which is preliminary data.</text>
</comment>
<reference evidence="12 13" key="1">
    <citation type="submission" date="2018-01" db="EMBL/GenBank/DDBJ databases">
        <title>Whole genome sequencing of Histamine producing bacteria.</title>
        <authorList>
            <person name="Butler K."/>
        </authorList>
    </citation>
    <scope>NUCLEOTIDE SEQUENCE [LARGE SCALE GENOMIC DNA]</scope>
    <source>
        <strain evidence="12 13">A1-4</strain>
    </source>
</reference>
<feature type="domain" description="Helicase C-terminal" evidence="11">
    <location>
        <begin position="789"/>
        <end position="948"/>
    </location>
</feature>
<dbReference type="GO" id="GO:0000716">
    <property type="term" value="P:transcription-coupled nucleotide-excision repair, DNA damage recognition"/>
    <property type="evidence" value="ECO:0007669"/>
    <property type="project" value="UniProtKB-UniRule"/>
</dbReference>
<gene>
    <name evidence="9" type="primary">mfd</name>
    <name evidence="12" type="ORF">C0W53_22865</name>
</gene>
<keyword evidence="4 9" id="KW-0378">Hydrolase</keyword>
<dbReference type="Pfam" id="PF17757">
    <property type="entry name" value="UvrB_inter"/>
    <property type="match status" value="1"/>
</dbReference>
<evidence type="ECO:0000259" key="10">
    <source>
        <dbReference type="PROSITE" id="PS51192"/>
    </source>
</evidence>
<dbReference type="SMART" id="SM00490">
    <property type="entry name" value="HELICc"/>
    <property type="match status" value="1"/>
</dbReference>
<dbReference type="SMART" id="SM00487">
    <property type="entry name" value="DEXDc"/>
    <property type="match status" value="1"/>
</dbReference>
<dbReference type="Gene3D" id="3.40.50.11140">
    <property type="match status" value="1"/>
</dbReference>
<evidence type="ECO:0000313" key="12">
    <source>
        <dbReference type="EMBL" id="PSX38718.1"/>
    </source>
</evidence>
<dbReference type="InterPro" id="IPR037235">
    <property type="entry name" value="TRCF-like_C_D7"/>
</dbReference>
<dbReference type="PROSITE" id="PS51192">
    <property type="entry name" value="HELICASE_ATP_BIND_1"/>
    <property type="match status" value="1"/>
</dbReference>
<dbReference type="InterPro" id="IPR003711">
    <property type="entry name" value="CarD-like/TRCF_RID"/>
</dbReference>
<dbReference type="InterPro" id="IPR011545">
    <property type="entry name" value="DEAD/DEAH_box_helicase_dom"/>
</dbReference>
<dbReference type="SMART" id="SM01058">
    <property type="entry name" value="CarD_TRCF"/>
    <property type="match status" value="1"/>
</dbReference>
<keyword evidence="3 9" id="KW-0227">DNA damage</keyword>
<feature type="domain" description="Helicase ATP-binding" evidence="10">
    <location>
        <begin position="613"/>
        <end position="775"/>
    </location>
</feature>
<evidence type="ECO:0000256" key="5">
    <source>
        <dbReference type="ARBA" id="ARBA00022806"/>
    </source>
</evidence>
<dbReference type="SUPFAM" id="SSF52540">
    <property type="entry name" value="P-loop containing nucleoside triphosphate hydrolases"/>
    <property type="match status" value="3"/>
</dbReference>
<dbReference type="Pfam" id="PF21132">
    <property type="entry name" value="MFD_D3"/>
    <property type="match status" value="1"/>
</dbReference>
<dbReference type="InterPro" id="IPR005118">
    <property type="entry name" value="TRCF_C"/>
</dbReference>
<dbReference type="Gene3D" id="3.30.2060.10">
    <property type="entry name" value="Penicillin-binding protein 1b domain"/>
    <property type="match status" value="1"/>
</dbReference>
<dbReference type="EMBL" id="PYOZ01000035">
    <property type="protein sequence ID" value="PSX38718.1"/>
    <property type="molecule type" value="Genomic_DNA"/>
</dbReference>
<keyword evidence="5" id="KW-0347">Helicase</keyword>
<sequence length="1174" mass="131747">MNNYKFLPTDTCIHAGYDQIGYINLIIEHGAGRDYPFIVVTKNEQEALHLVTDLNFLLNGISIHYFPDLEVLPYDQEMPSSGLVSKRGRVFHALMSGAKIDVIVTTANALMRKSAGTEHWLDSVITFNVGQQFDIDTIKQQLNAINYEESLLIEDFGQYSFRNNVFDIYPIGESSAYRIIVADDGKISELKYLNTSTQLSQSSAVKSITAMPVYEFPFNSDIIPGFRTKWRKTFKDLANVTSARQYKDVTNGIIPHSACFYMPFFCNKLLSLFDLIPQNSTFFFNESSLDSINKLVNTISFRYSDMLDINNGFILEPSELWLTETVLSEKLDQYNVNVFSEIQHKNSRSRDIITNGISRFPTIAATIKTLKQWFENVENVLFVISSDVRDESLRKLFSFMKVTFMDVDSWGDFCGQGGFCITKGILETGFYDKDNSRLVITENELYGMILSQAVSYNEELDKVAVDSRYFSDLEVGDPIVHLKYGIGRFHGFEMMDTNPTQKTELIKIAYQNDVVKFIPPQELDMVSRYSGIEKNTAPFDEYHSKKWTKGLHKVVSDISAISGSLKDLHKNKRDNWKGVPCDKPGFAYLKFCNEFPYPLTMDQSKAINDVIVDLTSERVMDRLVSGDVGYGKTEVAVRAAFIAAHTGYQVAVMAPTSILAVQHFETFKKRFEGSDLKIALLSGKGDAAKDEISVLQGLADGSIDVVIGTTRLLQKDVKIQALGLVITDEEHRFGVKDKEKLGNFSIGMNVLSMTATPIPRSMSLSMHNIRDLSIIATPPAKRLSIRTYAVDKEDYSISEAINRELARDGQVFVVHNRVKTIEARAKEVANSFPNAVVRFAHGQMPDHEMDAIISEFFDGKIDILVASTIIEVGIDVPNANTIIIDDANKMGLAQLHQLRGRVGRSHYQAYAYLIRSQSITEDGRLRLLAMERVSGLGKGLELAKYDMEIRGAGQLLGDSQSGSIMNVGYDLYMKLLKWNLKLIDDESFKKSALLASGYKGKTFEDSLTRIVTEIKAGVPSSYIVDTANRFSVYHQILNADVNELKNIKIELKDVYGPIPAPVEVLMLIAEYSRKLAEVDIQTISITRAVSTIKMLSSERVDISERVMTGLKNMGYESALSSEVSKNRDDSAKKIKLFATCTNITELSFILADLYQSALKSNHDAISEREIKISA</sequence>
<dbReference type="AlphaFoldDB" id="A0AAX0YPY9"/>
<dbReference type="InterPro" id="IPR004576">
    <property type="entry name" value="Mfd"/>
</dbReference>
<dbReference type="GO" id="GO:0016787">
    <property type="term" value="F:hydrolase activity"/>
    <property type="evidence" value="ECO:0007669"/>
    <property type="project" value="UniProtKB-KW"/>
</dbReference>
<dbReference type="InterPro" id="IPR041471">
    <property type="entry name" value="UvrB_inter"/>
</dbReference>
<dbReference type="GO" id="GO:0005524">
    <property type="term" value="F:ATP binding"/>
    <property type="evidence" value="ECO:0007669"/>
    <property type="project" value="UniProtKB-UniRule"/>
</dbReference>
<dbReference type="Gene3D" id="2.40.10.170">
    <property type="match status" value="1"/>
</dbReference>
<dbReference type="EC" id="3.6.4.-" evidence="9"/>
<dbReference type="Pfam" id="PF00270">
    <property type="entry name" value="DEAD"/>
    <property type="match status" value="1"/>
</dbReference>
<evidence type="ECO:0000256" key="6">
    <source>
        <dbReference type="ARBA" id="ARBA00022840"/>
    </source>
</evidence>
<keyword evidence="7 9" id="KW-0238">DNA-binding</keyword>
<evidence type="ECO:0000256" key="9">
    <source>
        <dbReference type="HAMAP-Rule" id="MF_00969"/>
    </source>
</evidence>
<dbReference type="Gene3D" id="3.40.50.11180">
    <property type="match status" value="1"/>
</dbReference>
<dbReference type="Proteomes" id="UP000240728">
    <property type="component" value="Unassembled WGS sequence"/>
</dbReference>
<keyword evidence="8 9" id="KW-0234">DNA repair</keyword>
<name>A0AAX0YPY9_9GAMM</name>